<dbReference type="EMBL" id="JBHSJJ010000010">
    <property type="protein sequence ID" value="MFC4873436.1"/>
    <property type="molecule type" value="Genomic_DNA"/>
</dbReference>
<dbReference type="RefSeq" id="WP_377066291.1">
    <property type="nucleotide sequence ID" value="NZ_JBHSJJ010000010.1"/>
</dbReference>
<dbReference type="SUPFAM" id="SSF46785">
    <property type="entry name" value="Winged helix' DNA-binding domain"/>
    <property type="match status" value="1"/>
</dbReference>
<reference evidence="3" key="1">
    <citation type="journal article" date="2019" name="Int. J. Syst. Evol. Microbiol.">
        <title>The Global Catalogue of Microorganisms (GCM) 10K type strain sequencing project: providing services to taxonomists for standard genome sequencing and annotation.</title>
        <authorList>
            <consortium name="The Broad Institute Genomics Platform"/>
            <consortium name="The Broad Institute Genome Sequencing Center for Infectious Disease"/>
            <person name="Wu L."/>
            <person name="Ma J."/>
        </authorList>
    </citation>
    <scope>NUCLEOTIDE SEQUENCE [LARGE SCALE GENOMIC DNA]</scope>
    <source>
        <strain evidence="3">CGMCC 4.7466</strain>
    </source>
</reference>
<feature type="region of interest" description="Disordered" evidence="1">
    <location>
        <begin position="136"/>
        <end position="159"/>
    </location>
</feature>
<evidence type="ECO:0000256" key="1">
    <source>
        <dbReference type="SAM" id="MobiDB-lite"/>
    </source>
</evidence>
<comment type="caution">
    <text evidence="2">The sequence shown here is derived from an EMBL/GenBank/DDBJ whole genome shotgun (WGS) entry which is preliminary data.</text>
</comment>
<dbReference type="Proteomes" id="UP001595818">
    <property type="component" value="Unassembled WGS sequence"/>
</dbReference>
<proteinExistence type="predicted"/>
<sequence length="159" mass="18081">MVIENKKLPIGYWIKHADQLLTSGINQVQHSFSLTRTSWQVLNSIASKPDIDRESLLEVMQPFAGEKSVSTILCEFFDENIISIQGGLRLSEKGKQLYKDCLKAQQAFRKKAMAGISEVEYEISVKTLSQLVSNLSRPEASRRSPINGKHRTYEKEHSR</sequence>
<organism evidence="2 3">
    <name type="scientific">Negadavirga shengliensis</name>
    <dbReference type="NCBI Taxonomy" id="1389218"/>
    <lineage>
        <taxon>Bacteria</taxon>
        <taxon>Pseudomonadati</taxon>
        <taxon>Bacteroidota</taxon>
        <taxon>Cytophagia</taxon>
        <taxon>Cytophagales</taxon>
        <taxon>Cyclobacteriaceae</taxon>
        <taxon>Negadavirga</taxon>
    </lineage>
</organism>
<evidence type="ECO:0000313" key="3">
    <source>
        <dbReference type="Proteomes" id="UP001595818"/>
    </source>
</evidence>
<gene>
    <name evidence="2" type="ORF">ACFPFU_17170</name>
</gene>
<name>A0ABV9T3W4_9BACT</name>
<evidence type="ECO:0008006" key="4">
    <source>
        <dbReference type="Google" id="ProtNLM"/>
    </source>
</evidence>
<evidence type="ECO:0000313" key="2">
    <source>
        <dbReference type="EMBL" id="MFC4873436.1"/>
    </source>
</evidence>
<dbReference type="InterPro" id="IPR036390">
    <property type="entry name" value="WH_DNA-bd_sf"/>
</dbReference>
<keyword evidence="3" id="KW-1185">Reference proteome</keyword>
<protein>
    <recommendedName>
        <fullName evidence="4">MarR family transcriptional regulator</fullName>
    </recommendedName>
</protein>
<accession>A0ABV9T3W4</accession>
<dbReference type="Gene3D" id="1.10.10.10">
    <property type="entry name" value="Winged helix-like DNA-binding domain superfamily/Winged helix DNA-binding domain"/>
    <property type="match status" value="1"/>
</dbReference>
<dbReference type="InterPro" id="IPR036388">
    <property type="entry name" value="WH-like_DNA-bd_sf"/>
</dbReference>